<evidence type="ECO:0000259" key="2">
    <source>
        <dbReference type="Pfam" id="PF01052"/>
    </source>
</evidence>
<sequence length="371" mass="41664">MAVAAEPSASWIKHRNDFLCSLERPEERFAIPRFPKEACQQKLKEKFHLEDVEITINYRGPLAAAQAASEYGARVFIQPMLVQPWEHGEMFFLTSEEELQRLMVAVFNDSSLASYFYEKDRLLGFHYYFSAEVCKLFEELGWVPSLAAKLTGEASFSAREIQGTVQVIEISCYLDAHLFRFQLLFPEATYHSCQKFFSGMQQEFDVHSIDQTRLLSLSVEVGYCHLTQEEWKQVVMGSFILLDSCLYDPDTAESGAMLSIHKQQFFGGRFLDPKSGDFKITSYPNVQPEDAPLPEDHEAPAAPLPGHCKLVAEVARYGLAVDEFLKLAPGSILNLGVHPSRGVDIILDGAKVGRGEILALGDVLGIRVLEV</sequence>
<keyword evidence="4" id="KW-1185">Reference proteome</keyword>
<dbReference type="GO" id="GO:0050918">
    <property type="term" value="P:positive chemotaxis"/>
    <property type="evidence" value="ECO:0007669"/>
    <property type="project" value="TreeGrafter"/>
</dbReference>
<evidence type="ECO:0000313" key="4">
    <source>
        <dbReference type="Proteomes" id="UP000008305"/>
    </source>
</evidence>
<organism evidence="3 4">
    <name type="scientific">Chlamydia pecorum (strain ATCC VR-628 / DSM 29919 / E58)</name>
    <name type="common">Chlamydophila pecorum</name>
    <dbReference type="NCBI Taxonomy" id="331635"/>
    <lineage>
        <taxon>Bacteria</taxon>
        <taxon>Pseudomonadati</taxon>
        <taxon>Chlamydiota</taxon>
        <taxon>Chlamydiia</taxon>
        <taxon>Chlamydiales</taxon>
        <taxon>Chlamydiaceae</taxon>
        <taxon>Chlamydia/Chlamydophila group</taxon>
        <taxon>Chlamydia</taxon>
    </lineage>
</organism>
<dbReference type="InterPro" id="IPR036429">
    <property type="entry name" value="SpoA-like_sf"/>
</dbReference>
<keyword evidence="3" id="KW-0282">Flagellum</keyword>
<feature type="domain" description="Flagellar motor switch protein FliN-like C-terminal" evidence="2">
    <location>
        <begin position="309"/>
        <end position="371"/>
    </location>
</feature>
<dbReference type="NCBIfam" id="TIGR02551">
    <property type="entry name" value="SpaO_YscQ"/>
    <property type="match status" value="1"/>
</dbReference>
<dbReference type="NCBIfam" id="NF004605">
    <property type="entry name" value="PRK05933.1"/>
    <property type="match status" value="1"/>
</dbReference>
<dbReference type="InterPro" id="IPR001543">
    <property type="entry name" value="FliN-like_C"/>
</dbReference>
<name>A0AA34RCU3_CHLPE</name>
<keyword evidence="3" id="KW-0969">Cilium</keyword>
<proteinExistence type="inferred from homology"/>
<evidence type="ECO:0000256" key="1">
    <source>
        <dbReference type="ARBA" id="ARBA00009226"/>
    </source>
</evidence>
<dbReference type="PANTHER" id="PTHR30034:SF6">
    <property type="entry name" value="YOP PROTEINS TRANSLOCATION PROTEIN Q"/>
    <property type="match status" value="1"/>
</dbReference>
<dbReference type="GO" id="GO:0071978">
    <property type="term" value="P:bacterial-type flagellum-dependent swarming motility"/>
    <property type="evidence" value="ECO:0007669"/>
    <property type="project" value="TreeGrafter"/>
</dbReference>
<reference evidence="3 4" key="1">
    <citation type="journal article" date="2011" name="J. Bacteriol.">
        <title>Genome sequence of the obligate intracellular animal pathogen Chlamydia pecorum E58.</title>
        <authorList>
            <person name="Mojica S."/>
            <person name="Huot Creasy H."/>
            <person name="Daugherty S."/>
            <person name="Read T.D."/>
            <person name="Kim T."/>
            <person name="Kaltenboeck B."/>
            <person name="Bavoil P."/>
            <person name="Myers G.S."/>
        </authorList>
    </citation>
    <scope>NUCLEOTIDE SEQUENCE [LARGE SCALE GENOMIC DNA]</scope>
    <source>
        <strain evidence="3 4">E58</strain>
    </source>
</reference>
<dbReference type="GO" id="GO:0030254">
    <property type="term" value="P:protein secretion by the type III secretion system"/>
    <property type="evidence" value="ECO:0007669"/>
    <property type="project" value="InterPro"/>
</dbReference>
<dbReference type="KEGG" id="cpm:G5S_0338"/>
<dbReference type="EMBL" id="CP002608">
    <property type="protein sequence ID" value="AEB41344.1"/>
    <property type="molecule type" value="Genomic_DNA"/>
</dbReference>
<gene>
    <name evidence="3" type="ordered locus">G5S_0338</name>
</gene>
<evidence type="ECO:0000313" key="3">
    <source>
        <dbReference type="EMBL" id="AEB41344.1"/>
    </source>
</evidence>
<accession>A0AA34RCU3</accession>
<dbReference type="RefSeq" id="WP_013712422.1">
    <property type="nucleotide sequence ID" value="NC_015408.1"/>
</dbReference>
<dbReference type="Gene3D" id="2.30.330.10">
    <property type="entry name" value="SpoA-like"/>
    <property type="match status" value="1"/>
</dbReference>
<dbReference type="AlphaFoldDB" id="A0AA34RCU3"/>
<dbReference type="InterPro" id="IPR013385">
    <property type="entry name" value="T3SS_SpaO/YscQ/SpaO"/>
</dbReference>
<dbReference type="SUPFAM" id="SSF101801">
    <property type="entry name" value="Surface presentation of antigens (SPOA)"/>
    <property type="match status" value="1"/>
</dbReference>
<dbReference type="Pfam" id="PF01052">
    <property type="entry name" value="FliMN_C"/>
    <property type="match status" value="1"/>
</dbReference>
<dbReference type="PANTHER" id="PTHR30034">
    <property type="entry name" value="FLAGELLAR MOTOR SWITCH PROTEIN FLIM"/>
    <property type="match status" value="1"/>
</dbReference>
<keyword evidence="3" id="KW-0966">Cell projection</keyword>
<dbReference type="Proteomes" id="UP000008305">
    <property type="component" value="Chromosome"/>
</dbReference>
<comment type="similarity">
    <text evidence="1">Belongs to the FliN/MopA/SpaO family.</text>
</comment>
<protein>
    <submittedName>
        <fullName evidence="3">Flagellar motor switch domain/YscQ family</fullName>
    </submittedName>
</protein>